<protein>
    <submittedName>
        <fullName evidence="5">AMP-binding protein</fullName>
    </submittedName>
</protein>
<gene>
    <name evidence="5" type="ORF">FDZ14_32610</name>
</gene>
<dbReference type="InterPro" id="IPR042099">
    <property type="entry name" value="ANL_N_sf"/>
</dbReference>
<dbReference type="RefSeq" id="WP_171778832.1">
    <property type="nucleotide sequence ID" value="NZ_CP045273.1"/>
</dbReference>
<evidence type="ECO:0000313" key="5">
    <source>
        <dbReference type="EMBL" id="QJX80833.1"/>
    </source>
</evidence>
<dbReference type="GO" id="GO:0006631">
    <property type="term" value="P:fatty acid metabolic process"/>
    <property type="evidence" value="ECO:0007669"/>
    <property type="project" value="TreeGrafter"/>
</dbReference>
<dbReference type="AlphaFoldDB" id="A0A6M6E198"/>
<accession>A0A6M6E198</accession>
<dbReference type="Gene3D" id="3.30.300.30">
    <property type="match status" value="1"/>
</dbReference>
<dbReference type="InterPro" id="IPR025110">
    <property type="entry name" value="AMP-bd_C"/>
</dbReference>
<feature type="domain" description="AMP-binding enzyme C-terminal" evidence="4">
    <location>
        <begin position="431"/>
        <end position="489"/>
    </location>
</feature>
<dbReference type="PANTHER" id="PTHR43201:SF5">
    <property type="entry name" value="MEDIUM-CHAIN ACYL-COA LIGASE ACSF2, MITOCHONDRIAL"/>
    <property type="match status" value="1"/>
</dbReference>
<dbReference type="PROSITE" id="PS00455">
    <property type="entry name" value="AMP_BINDING"/>
    <property type="match status" value="1"/>
</dbReference>
<dbReference type="InterPro" id="IPR000873">
    <property type="entry name" value="AMP-dep_synth/lig_dom"/>
</dbReference>
<dbReference type="EMBL" id="CP045273">
    <property type="protein sequence ID" value="QJX80833.1"/>
    <property type="molecule type" value="Genomic_DNA"/>
</dbReference>
<dbReference type="Proteomes" id="UP000501076">
    <property type="component" value="Plasmid pFDU301A"/>
</dbReference>
<keyword evidence="5" id="KW-0614">Plasmid</keyword>
<evidence type="ECO:0000259" key="4">
    <source>
        <dbReference type="Pfam" id="PF13193"/>
    </source>
</evidence>
<name>A0A6M6E198_PRIMG</name>
<evidence type="ECO:0000256" key="2">
    <source>
        <dbReference type="ARBA" id="ARBA00022598"/>
    </source>
</evidence>
<evidence type="ECO:0000256" key="1">
    <source>
        <dbReference type="ARBA" id="ARBA00006432"/>
    </source>
</evidence>
<dbReference type="SUPFAM" id="SSF56801">
    <property type="entry name" value="Acetyl-CoA synthetase-like"/>
    <property type="match status" value="1"/>
</dbReference>
<keyword evidence="2" id="KW-0436">Ligase</keyword>
<dbReference type="InterPro" id="IPR045851">
    <property type="entry name" value="AMP-bd_C_sf"/>
</dbReference>
<dbReference type="GO" id="GO:0031956">
    <property type="term" value="F:medium-chain fatty acid-CoA ligase activity"/>
    <property type="evidence" value="ECO:0007669"/>
    <property type="project" value="TreeGrafter"/>
</dbReference>
<feature type="domain" description="AMP-dependent synthetase/ligase" evidence="3">
    <location>
        <begin position="16"/>
        <end position="368"/>
    </location>
</feature>
<dbReference type="Pfam" id="PF00501">
    <property type="entry name" value="AMP-binding"/>
    <property type="match status" value="1"/>
</dbReference>
<sequence length="508" mass="57084">MELTLPNEINLYDEMKKQAKLNPKKVIVEDTKGSLTYDKFLISVNVLSQKIKEATKNEERVGLYLPNVTAQVVVLFSLFKTKQVPCVLNFSMDTPSLIDCIETTSLKTVLTSKEFIEVADLHSVIEEMEKKVRVVYLEDLKDGITVTHKLRGAVGSKIPNIIKRKQSEVILFTSGTESKPKGVILTHRNIYANIKQALAVVDINQDDRIFNPLPLFHTFGLTVGAVLPLVANVKSYLYPSPLRYKDIPKMIHKDKSTVFVATNTFFDNYGKFATKEQFESLKIVVAGAEKLKKDVKEKYERDFGIEILQGYGTTETSPIVALNTPTHHKPGTVGKLIPLMESKIEKVEGISEGGSLLLKGPNVMKGYLIHGKGFVPCGEWYNTGDIAKIDEDGYLHILSRLKRFAKIAGEMVSLNKIEELALDCFGESGFYAVSVPDKRKGEKIVLYTTKKNVSDRDLKKYIKQQKISALYMPQAIEFIEEVPILGSGKANYRELEKKAKEIRKKSIL</sequence>
<evidence type="ECO:0000313" key="6">
    <source>
        <dbReference type="Proteomes" id="UP000501076"/>
    </source>
</evidence>
<proteinExistence type="inferred from homology"/>
<dbReference type="Pfam" id="PF13193">
    <property type="entry name" value="AMP-binding_C"/>
    <property type="match status" value="1"/>
</dbReference>
<evidence type="ECO:0000259" key="3">
    <source>
        <dbReference type="Pfam" id="PF00501"/>
    </source>
</evidence>
<dbReference type="PANTHER" id="PTHR43201">
    <property type="entry name" value="ACYL-COA SYNTHETASE"/>
    <property type="match status" value="1"/>
</dbReference>
<reference evidence="5 6" key="1">
    <citation type="submission" date="2019-10" db="EMBL/GenBank/DDBJ databases">
        <title>Complete genome sequences for adaption low water activity.</title>
        <authorList>
            <person name="Zhao L."/>
            <person name="Zhong J."/>
        </authorList>
    </citation>
    <scope>NUCLEOTIDE SEQUENCE [LARGE SCALE GENOMIC DNA]</scope>
    <source>
        <strain evidence="5 6">FDU301</strain>
        <plasmid evidence="6">pfdu301a</plasmid>
    </source>
</reference>
<dbReference type="InterPro" id="IPR020845">
    <property type="entry name" value="AMP-binding_CS"/>
</dbReference>
<geneLocation type="plasmid" evidence="6">
    <name>pfdu301a</name>
</geneLocation>
<organism evidence="5 6">
    <name type="scientific">Priestia megaterium</name>
    <name type="common">Bacillus megaterium</name>
    <dbReference type="NCBI Taxonomy" id="1404"/>
    <lineage>
        <taxon>Bacteria</taxon>
        <taxon>Bacillati</taxon>
        <taxon>Bacillota</taxon>
        <taxon>Bacilli</taxon>
        <taxon>Bacillales</taxon>
        <taxon>Bacillaceae</taxon>
        <taxon>Priestia</taxon>
    </lineage>
</organism>
<dbReference type="Gene3D" id="3.40.50.12780">
    <property type="entry name" value="N-terminal domain of ligase-like"/>
    <property type="match status" value="1"/>
</dbReference>
<comment type="similarity">
    <text evidence="1">Belongs to the ATP-dependent AMP-binding enzyme family.</text>
</comment>